<reference evidence="3 4" key="1">
    <citation type="submission" date="2017-07" db="EMBL/GenBank/DDBJ databases">
        <title>Leptospira spp. isolated from tropical soils.</title>
        <authorList>
            <person name="Thibeaux R."/>
            <person name="Iraola G."/>
            <person name="Ferres I."/>
            <person name="Bierque E."/>
            <person name="Girault D."/>
            <person name="Soupe-Gilbert M.-E."/>
            <person name="Picardeau M."/>
            <person name="Goarant C."/>
        </authorList>
    </citation>
    <scope>NUCLEOTIDE SEQUENCE [LARGE SCALE GENOMIC DNA]</scope>
    <source>
        <strain evidence="2 4">FH1-B-B1</strain>
        <strain evidence="1 3">FH1-B-C1</strain>
    </source>
</reference>
<protein>
    <recommendedName>
        <fullName evidence="5">Porin</fullName>
    </recommendedName>
</protein>
<sequence length="541" mass="60847">MKRIKAKGRKRTVLLVGILAFQTQILRGQEKSPEPTKQEEKAHRVQELYEDEATGQIYRKPGPNRKKIILENQNFTTSLPEAPLPNGIANRPQDPNTERLTITGRVQFRGISGQAGSVYANGRDDFSVVDWNFRRLRLGFIYEGDKWWGGMANLRLENAISSQFLRTKKDAAGNVKDVSLGNARGYIQEAAIWLNIPWMKSRLFFGAINVPFQREYIATSANLINVERSMATLVLPQFDAGVNLLLHPLKEINEKWERMLTVQLMVANGHGGPGDYGFGRRVDLAEDRPNVPKLTSPAYYGRMQWNVFGGLDKNGKDIGWIEGEEIFQKDTKLSLGAAFADHRNIKVPSPFNPDYYPAGVAQPGLLAYQTTPDGGDPGASYIQPANKTSPGKPKLGLIGHTYDFTFTSHGFYANGAYSVFSGSAAPDKLKGYHLSLGYVFHLGGGKFIMPTARYDYLQGDLNWNKSLDPGEVFRSYWIGLNLFGDKHVFKAQIFYQIFRDKLIPDRVTGQPTDVRDNVVYFQLQANFWTGTMTPERFARLE</sequence>
<evidence type="ECO:0000313" key="1">
    <source>
        <dbReference type="EMBL" id="PJZ71441.1"/>
    </source>
</evidence>
<evidence type="ECO:0000313" key="4">
    <source>
        <dbReference type="Proteomes" id="UP000231990"/>
    </source>
</evidence>
<dbReference type="InterPro" id="IPR023614">
    <property type="entry name" value="Porin_dom_sf"/>
</dbReference>
<accession>A0A2M9ZSG6</accession>
<organism evidence="2 4">
    <name type="scientific">Leptospira perolatii</name>
    <dbReference type="NCBI Taxonomy" id="2023191"/>
    <lineage>
        <taxon>Bacteria</taxon>
        <taxon>Pseudomonadati</taxon>
        <taxon>Spirochaetota</taxon>
        <taxon>Spirochaetia</taxon>
        <taxon>Leptospirales</taxon>
        <taxon>Leptospiraceae</taxon>
        <taxon>Leptospira</taxon>
    </lineage>
</organism>
<dbReference type="AlphaFoldDB" id="A0A2M9ZSG6"/>
<dbReference type="Proteomes" id="UP000231962">
    <property type="component" value="Unassembled WGS sequence"/>
</dbReference>
<dbReference type="EMBL" id="NPDZ01000001">
    <property type="protein sequence ID" value="PJZ74975.1"/>
    <property type="molecule type" value="Genomic_DNA"/>
</dbReference>
<dbReference type="EMBL" id="NPDY01000001">
    <property type="protein sequence ID" value="PJZ71441.1"/>
    <property type="molecule type" value="Genomic_DNA"/>
</dbReference>
<proteinExistence type="predicted"/>
<name>A0A2M9ZSG6_9LEPT</name>
<gene>
    <name evidence="1" type="ORF">CH360_02790</name>
    <name evidence="2" type="ORF">CH373_02790</name>
</gene>
<evidence type="ECO:0000313" key="2">
    <source>
        <dbReference type="EMBL" id="PJZ74975.1"/>
    </source>
</evidence>
<dbReference type="OrthoDB" id="336617at2"/>
<dbReference type="RefSeq" id="WP_100712427.1">
    <property type="nucleotide sequence ID" value="NZ_NPDY01000001.1"/>
</dbReference>
<comment type="caution">
    <text evidence="2">The sequence shown here is derived from an EMBL/GenBank/DDBJ whole genome shotgun (WGS) entry which is preliminary data.</text>
</comment>
<keyword evidence="3" id="KW-1185">Reference proteome</keyword>
<dbReference type="Gene3D" id="2.40.160.10">
    <property type="entry name" value="Porin"/>
    <property type="match status" value="1"/>
</dbReference>
<evidence type="ECO:0008006" key="5">
    <source>
        <dbReference type="Google" id="ProtNLM"/>
    </source>
</evidence>
<dbReference type="Proteomes" id="UP000231990">
    <property type="component" value="Unassembled WGS sequence"/>
</dbReference>
<evidence type="ECO:0000313" key="3">
    <source>
        <dbReference type="Proteomes" id="UP000231962"/>
    </source>
</evidence>